<dbReference type="PROSITE" id="PS50994">
    <property type="entry name" value="INTEGRASE"/>
    <property type="match status" value="1"/>
</dbReference>
<proteinExistence type="predicted"/>
<name>A0A9P1DWI4_9DINO</name>
<feature type="compositionally biased region" description="Basic and acidic residues" evidence="1">
    <location>
        <begin position="508"/>
        <end position="521"/>
    </location>
</feature>
<feature type="compositionally biased region" description="Low complexity" evidence="1">
    <location>
        <begin position="949"/>
        <end position="962"/>
    </location>
</feature>
<feature type="compositionally biased region" description="Basic and acidic residues" evidence="1">
    <location>
        <begin position="2375"/>
        <end position="2385"/>
    </location>
</feature>
<feature type="compositionally biased region" description="Acidic residues" evidence="1">
    <location>
        <begin position="2386"/>
        <end position="2395"/>
    </location>
</feature>
<keyword evidence="2" id="KW-0472">Membrane</keyword>
<gene>
    <name evidence="4" type="ORF">C1SCF055_LOCUS41461</name>
</gene>
<feature type="compositionally biased region" description="Acidic residues" evidence="1">
    <location>
        <begin position="842"/>
        <end position="862"/>
    </location>
</feature>
<evidence type="ECO:0000256" key="1">
    <source>
        <dbReference type="SAM" id="MobiDB-lite"/>
    </source>
</evidence>
<feature type="region of interest" description="Disordered" evidence="1">
    <location>
        <begin position="2375"/>
        <end position="2397"/>
    </location>
</feature>
<dbReference type="GO" id="GO:0015074">
    <property type="term" value="P:DNA integration"/>
    <property type="evidence" value="ECO:0007669"/>
    <property type="project" value="InterPro"/>
</dbReference>
<feature type="region of interest" description="Disordered" evidence="1">
    <location>
        <begin position="792"/>
        <end position="890"/>
    </location>
</feature>
<reference evidence="5 6" key="2">
    <citation type="submission" date="2024-05" db="EMBL/GenBank/DDBJ databases">
        <authorList>
            <person name="Chen Y."/>
            <person name="Shah S."/>
            <person name="Dougan E. K."/>
            <person name="Thang M."/>
            <person name="Chan C."/>
        </authorList>
    </citation>
    <scope>NUCLEOTIDE SEQUENCE [LARGE SCALE GENOMIC DNA]</scope>
</reference>
<accession>A0A9P1DWI4</accession>
<protein>
    <submittedName>
        <fullName evidence="5">Retrovirus-related Pol polyprotein from transposon RE2 (Retro element 2) (AtRE2)</fullName>
    </submittedName>
</protein>
<feature type="compositionally biased region" description="Basic residues" evidence="1">
    <location>
        <begin position="551"/>
        <end position="560"/>
    </location>
</feature>
<feature type="compositionally biased region" description="Polar residues" evidence="1">
    <location>
        <begin position="829"/>
        <end position="839"/>
    </location>
</feature>
<comment type="caution">
    <text evidence="4">The sequence shown here is derived from an EMBL/GenBank/DDBJ whole genome shotgun (WGS) entry which is preliminary data.</text>
</comment>
<feature type="compositionally biased region" description="Polar residues" evidence="1">
    <location>
        <begin position="569"/>
        <end position="598"/>
    </location>
</feature>
<keyword evidence="2" id="KW-1133">Transmembrane helix</keyword>
<reference evidence="4" key="1">
    <citation type="submission" date="2022-10" db="EMBL/GenBank/DDBJ databases">
        <authorList>
            <person name="Chen Y."/>
            <person name="Dougan E. K."/>
            <person name="Chan C."/>
            <person name="Rhodes N."/>
            <person name="Thang M."/>
        </authorList>
    </citation>
    <scope>NUCLEOTIDE SEQUENCE</scope>
</reference>
<dbReference type="EMBL" id="CAMXCT020006600">
    <property type="protein sequence ID" value="CAL1170131.1"/>
    <property type="molecule type" value="Genomic_DNA"/>
</dbReference>
<organism evidence="4">
    <name type="scientific">Cladocopium goreaui</name>
    <dbReference type="NCBI Taxonomy" id="2562237"/>
    <lineage>
        <taxon>Eukaryota</taxon>
        <taxon>Sar</taxon>
        <taxon>Alveolata</taxon>
        <taxon>Dinophyceae</taxon>
        <taxon>Suessiales</taxon>
        <taxon>Symbiodiniaceae</taxon>
        <taxon>Cladocopium</taxon>
    </lineage>
</organism>
<evidence type="ECO:0000313" key="4">
    <source>
        <dbReference type="EMBL" id="CAI4016756.1"/>
    </source>
</evidence>
<dbReference type="InterPro" id="IPR036397">
    <property type="entry name" value="RNaseH_sf"/>
</dbReference>
<sequence length="3256" mass="361131">MWTPLSRTARNCSRRLSQSRFFAKRRKRLDEYDHYERPLSAKSWKRLRFEGSFFEHSFQDMTPGEVSNSVFVASKMDVQNDAFWTRAALGVADLAGAMTARQLTETCWGFGAAKWHDDALVKALAAPLIKLAPSMKATHLASNAQALARMKVRNVAVLQALSQAAQQSLQAGHLKGKGLAMIAKAFAELEFDCTGFLSALDSCASTGAGTCRLDVSLDLFHSLSLASKPSTSPYPQPIATAPMAAAPSTSAMALAETLALRVKELEAPQLHTCALAMGKLRVDDVNVIRSFQKEVLADLSALHTNSLPPVLESFALCFQSLAAKGKDTSDPEILQERETFLLQVTGRLARELRLLRPQDATRLLQAIDRLGLVEPRLLGMAAQLVPERLAKWKKDELLALLEAYAAAENEDHFMVPCLRRALVPLPQAMDPKHDARSLDDVQIVRAAEAFAALKHISGLVALLTLRTPASTFTASCQFLGLALASLVAHRDAAWNEATRQLVEKAARDAEALEDGNRKPDDPGAPSSVGERAESEAMTQDPTVDPDTLRPLSRHQRKAHRRAAEERAQLNSATSPNPKTLLTSLPQTAPKASSNTSNAWRDDMLRGLNQAVADKHDKDKELEVWRIQIASYLPPNEAAMMLYVSLKGEAEEELEWCDIAQINHANGIDNIIEALKQPLMTKSIYLKRRYLHEYEYVQRYANESIRSFCNRYGRIERSLKSVDINVGGMYDSESRGSRLLERMRLGLEQQRLILVASGQSLDFEMIREAAQVQFPDHRPTPPVQYLREFDGAKNDANGAQPRQPPRQLGGKNGSHFHGKDKGKGVGKGSPSANRHTTYVTEVNEAEELPDDQGDAEGPTDDLGDTVATNDETNENEDGQTEDAEEGDPADDLEEVARCLTVTARRLKGLTLGRKFSGGSKTIAQRKQESHCAACGAKGHWQGDSECPHASNNKGGKSGKSNSSPKGDAQPSNPGKKVLTVQHGGGKRLVTFSDERSGADVETNSSNKEAFGTYFTAYMVKTPISSVHQVFTNTLNTFAEFLVLDTACQRTCCSTKWFELWESMVHDKFDLFAKKTPNAEPFEFGHGPAQYSHMHAYLPVAFDYTLSTTCLIGTCIINTTNDIPLLGSHHLLSKLHAVIDLPRGVVCLDGGIEVPIEVINGHLAVKITCFPPHPKSFHEVWHQLGLLSDDEHADVEMICMADSDKLKSSNLQSIRPDGTSSSMASSVASHDHSLVHGREVPSHSDQQSRSTAPSTEGMAGSSRPHVDGGKEHPPEEGDVGMRARSDSKIGQQARKVQQVPHVRQKMGVGPRKQSMGRTIAKAAATAAFTVLFHGINLQGSQVHPGQYDGPEATAFCSFQEGIYDPSHGASQVLYSQEIPASIGPGGEDVGRRSGLEPGQRLPFVSGNMKNGNKTWVTGHLKSVGKIYEKEMRAYECLPTHHDHVNDKSLADVVVIDLLEVFAGAARVSELAPRFGLSACQPFDLIYDIDLKTSEGEKLLVNAVRKLRPLLLLVAWPCGPWSIFNQNMNYSDRPHELEDIRDEDRPLVRLGARLCKEQAQQGRFYLGENPLRSAIWNEDDVQELRDLPENWEVTCEAGAYGAETLDGFPIQKPHRWVTNSEYIAQNLTKKLTPEQKLYTVKVEGKETARSGQYCDGLACAILDGLQKEAARKNPQRFHRVPGSSEKHQVYYAKPVEDEDAWQDILDEVERRFQNTYKRPFEISDSDELMKKIKQLVPWEMSRVQAAWTPSARRWPMDIPFTHRGCAMRTIAGKFMIEHEDMASVPYPRQRFADPIRVGIFFFGVGEDEHFKTDTKEAPADEKSEKYERVTGVTTDIYFEGGPPMSREMKTSIARLHCNLGHASKQEIIRILAAAGKLDSRIMGALDALRCGSCIRLSKTVKPNPSSTASATKYSGAFGDHLQADIIFIRILTGEAVPVLGIVCTSTNFHAAKVLNSRHADEVLAAMIEIWYKPLGLPISITLDADTAFLSSNQAWHQNLGIEYDIIPTEEAWRLGKIGKRNALMRTLAERLIDQNATCDRKHLEEILVAVLFSMNSSTYTYGRSPYQAVFGRIPRPVGDLISDSKSLTISPQVHPEQQALQPELLRAEALTALAQFSASQAVRRALLRKTRNQNDLSDLQPGQAVAFWRMSGKSRQHKKGSWNLARFLAYDPDRKSCWIQLGKTSLRVGTTQLRPASGWEAWTPSDSDLKLIREAENNFAAGLWLDETAAEGPNEDDMMNVDEELFQFHPTKARRTQEPRPLQAEENAMLGDDQFWEPEPSAEVPFPGLEQTPALGDNISGDVQMANTPATAAQTNLLTHHVSMTTNIQQLLDLYDDDTASMKCPHWDGSPNLSNPYYHNQWAYQAYLNSSKRKHELRGLSEPERPDWDVSDDDEDLSLSDNRHLSRQELKQLDREIPWREIVQMPAAVKEKYIEAAAKEYAGWMKWTGIRPLTDEEADTIFADPAKRKRIMKSRAAYRDKSRGLGGLAALKAKCRAVIIGCGDPDLRQLTRDSPTPTRLAEYVILSIAAAGRRQDGTERSGPIYMEPPQDPLIQAASAFPARLYEVIGNCYGLANAPRVWYNKVRDTLLAAGFHQHSFDRCLFYHLDENQQLDAILIVHVDDFMATYSQTFPLHTLEEMFEWGSVTKVDEQTPGEYRGKEIQLVKQDGKFVYKVTQKKFLDNLTEGKIKVGRLQQSPELTPSEWQEMRSVCGCLQWIGGQTRPDVSSTASLAHRGHETDINDLKKLHEALKYAKMTADSGLTFPAVPLGKSSVIVTFADSGWANAARFSSQFGVMIVLCPAQVTEKTCYGFPLDWKSGRSPRICRSTLAAEACAADEGTDRSCFLNMFLTELLFPKQAKMGEMRMSALHVTDAKSLYDVLIAENPVLSEKRATMNVRSVQQVLAPSQIHWVPTTLMVADGLTKHDVKLQDGLRMWCNLPVVQLREDRLMEALSHAIAEHPQWWSAADAKRYPADDILLAILGFPRHRCVALWCDVLATKISESSLALLPALLLRLEGSEAAAAALQPAAEMELLRRLGARAEAPEMPALAVVATFKVLAKIYGRRSQASQDLSAESLTEVLLRCTDPLLRRLAQEQLPAKVSVRVLQSLQVLRWGGGFCDSMVNSPGVWGSAMVVGEGLGVHGGKWGSAPYWKNPKLPMAQVVAGLLMFGPLLIAFWTPWRHNCWSGTRTSYIQMSFAGTVPFSVLNHFGHAFCGRWVPVLQKLDRSGEPEIVGGGEEKMSWFRSCFIQSGKITISTL</sequence>
<dbReference type="Gene3D" id="3.30.420.10">
    <property type="entry name" value="Ribonuclease H-like superfamily/Ribonuclease H"/>
    <property type="match status" value="1"/>
</dbReference>
<feature type="region of interest" description="Disordered" evidence="1">
    <location>
        <begin position="1207"/>
        <end position="1312"/>
    </location>
</feature>
<feature type="compositionally biased region" description="Acidic residues" evidence="1">
    <location>
        <begin position="870"/>
        <end position="890"/>
    </location>
</feature>
<evidence type="ECO:0000259" key="3">
    <source>
        <dbReference type="PROSITE" id="PS50994"/>
    </source>
</evidence>
<dbReference type="OrthoDB" id="428549at2759"/>
<feature type="domain" description="Integrase catalytic" evidence="3">
    <location>
        <begin position="1897"/>
        <end position="2079"/>
    </location>
</feature>
<feature type="compositionally biased region" description="Basic and acidic residues" evidence="1">
    <location>
        <begin position="1262"/>
        <end position="1285"/>
    </location>
</feature>
<feature type="region of interest" description="Disordered" evidence="1">
    <location>
        <begin position="935"/>
        <end position="979"/>
    </location>
</feature>
<dbReference type="EMBL" id="CAMXCT010006600">
    <property type="protein sequence ID" value="CAI4016756.1"/>
    <property type="molecule type" value="Genomic_DNA"/>
</dbReference>
<feature type="region of interest" description="Disordered" evidence="1">
    <location>
        <begin position="508"/>
        <end position="599"/>
    </location>
</feature>
<evidence type="ECO:0000313" key="6">
    <source>
        <dbReference type="Proteomes" id="UP001152797"/>
    </source>
</evidence>
<keyword evidence="6" id="KW-1185">Reference proteome</keyword>
<dbReference type="GO" id="GO:0003676">
    <property type="term" value="F:nucleic acid binding"/>
    <property type="evidence" value="ECO:0007669"/>
    <property type="project" value="InterPro"/>
</dbReference>
<dbReference type="Proteomes" id="UP001152797">
    <property type="component" value="Unassembled WGS sequence"/>
</dbReference>
<evidence type="ECO:0000256" key="2">
    <source>
        <dbReference type="SAM" id="Phobius"/>
    </source>
</evidence>
<feature type="transmembrane region" description="Helical" evidence="2">
    <location>
        <begin position="3157"/>
        <end position="3178"/>
    </location>
</feature>
<dbReference type="InterPro" id="IPR001584">
    <property type="entry name" value="Integrase_cat-core"/>
</dbReference>
<dbReference type="EMBL" id="CAMXCT030006600">
    <property type="protein sequence ID" value="CAL4804068.1"/>
    <property type="molecule type" value="Genomic_DNA"/>
</dbReference>
<evidence type="ECO:0000313" key="5">
    <source>
        <dbReference type="EMBL" id="CAL4804068.1"/>
    </source>
</evidence>
<keyword evidence="2" id="KW-0812">Transmembrane</keyword>
<feature type="compositionally biased region" description="Polar residues" evidence="1">
    <location>
        <begin position="1241"/>
        <end position="1252"/>
    </location>
</feature>
<feature type="compositionally biased region" description="Basic and acidic residues" evidence="1">
    <location>
        <begin position="1227"/>
        <end position="1240"/>
    </location>
</feature>